<dbReference type="KEGG" id="vg:55624454"/>
<accession>A0A649VCL9</accession>
<dbReference type="EMBL" id="MN585993">
    <property type="protein sequence ID" value="QGJ90056.1"/>
    <property type="molecule type" value="Genomic_DNA"/>
</dbReference>
<evidence type="ECO:0000313" key="2">
    <source>
        <dbReference type="EMBL" id="QGJ90056.1"/>
    </source>
</evidence>
<proteinExistence type="predicted"/>
<dbReference type="Proteomes" id="UP000423609">
    <property type="component" value="Segment"/>
</dbReference>
<dbReference type="RefSeq" id="YP_009853767.1">
    <property type="nucleotide sequence ID" value="NC_048824.1"/>
</dbReference>
<evidence type="ECO:0000313" key="3">
    <source>
        <dbReference type="Proteomes" id="UP000423609"/>
    </source>
</evidence>
<name>A0A649VCL9_9CAUD</name>
<protein>
    <submittedName>
        <fullName evidence="2">Uncharacterized protein</fullName>
    </submittedName>
</protein>
<dbReference type="GeneID" id="55624454"/>
<evidence type="ECO:0000256" key="1">
    <source>
        <dbReference type="SAM" id="MobiDB-lite"/>
    </source>
</evidence>
<keyword evidence="3" id="KW-1185">Reference proteome</keyword>
<organism evidence="2 3">
    <name type="scientific">Mycobacterium phage Indlulamithi</name>
    <dbReference type="NCBI Taxonomy" id="2656582"/>
    <lineage>
        <taxon>Viruses</taxon>
        <taxon>Duplodnaviria</taxon>
        <taxon>Heunggongvirae</taxon>
        <taxon>Uroviricota</taxon>
        <taxon>Caudoviricetes</taxon>
        <taxon>Indlulamithivirus</taxon>
        <taxon>Indlulamithivirus indlulamithi</taxon>
    </lineage>
</organism>
<sequence>MATPEQIAIVNRYLPTAAKQTEAEGGYDWTDEYIETLMDSMAFGPAQAVRYFWYQRTQETAEYLDAGRPLSQIHRQAKEMLDYWDGILKTNPNGMEPPANVGSERVPMTFGDIERPWDDT</sequence>
<gene>
    <name evidence="2" type="primary">15</name>
    <name evidence="2" type="ORF">PBI_INDLULAMITHI_15</name>
</gene>
<reference evidence="2 3" key="1">
    <citation type="submission" date="2019-10" db="EMBL/GenBank/DDBJ databases">
        <authorList>
            <person name="Garlena R.A."/>
            <person name="Russell D.A."/>
            <person name="Pope W.H."/>
            <person name="Jacobs-Sera D."/>
            <person name="Hatfull G.F."/>
        </authorList>
    </citation>
    <scope>NUCLEOTIDE SEQUENCE [LARGE SCALE GENOMIC DNA]</scope>
</reference>
<feature type="region of interest" description="Disordered" evidence="1">
    <location>
        <begin position="92"/>
        <end position="120"/>
    </location>
</feature>